<reference evidence="2 3" key="1">
    <citation type="submission" date="2019-03" db="EMBL/GenBank/DDBJ databases">
        <title>Dyadobacter AR-3-6 sp. nov., isolated from arctic soil.</title>
        <authorList>
            <person name="Chaudhary D.K."/>
        </authorList>
    </citation>
    <scope>NUCLEOTIDE SEQUENCE [LARGE SCALE GENOMIC DNA]</scope>
    <source>
        <strain evidence="2 3">AR-3-6</strain>
    </source>
</reference>
<accession>A0A4R5DW19</accession>
<dbReference type="RefSeq" id="WP_131955618.1">
    <property type="nucleotide sequence ID" value="NZ_SMFL01000001.1"/>
</dbReference>
<protein>
    <submittedName>
        <fullName evidence="2">Uncharacterized protein</fullName>
    </submittedName>
</protein>
<dbReference type="Proteomes" id="UP000294850">
    <property type="component" value="Unassembled WGS sequence"/>
</dbReference>
<evidence type="ECO:0000313" key="3">
    <source>
        <dbReference type="Proteomes" id="UP000294850"/>
    </source>
</evidence>
<organism evidence="2 3">
    <name type="scientific">Dyadobacter psychrotolerans</name>
    <dbReference type="NCBI Taxonomy" id="2541721"/>
    <lineage>
        <taxon>Bacteria</taxon>
        <taxon>Pseudomonadati</taxon>
        <taxon>Bacteroidota</taxon>
        <taxon>Cytophagia</taxon>
        <taxon>Cytophagales</taxon>
        <taxon>Spirosomataceae</taxon>
        <taxon>Dyadobacter</taxon>
    </lineage>
</organism>
<proteinExistence type="predicted"/>
<evidence type="ECO:0000256" key="1">
    <source>
        <dbReference type="SAM" id="Phobius"/>
    </source>
</evidence>
<evidence type="ECO:0000313" key="2">
    <source>
        <dbReference type="EMBL" id="TDE18067.1"/>
    </source>
</evidence>
<feature type="transmembrane region" description="Helical" evidence="1">
    <location>
        <begin position="6"/>
        <end position="30"/>
    </location>
</feature>
<keyword evidence="1" id="KW-0812">Transmembrane</keyword>
<dbReference type="AlphaFoldDB" id="A0A4R5DW19"/>
<keyword evidence="1" id="KW-0472">Membrane</keyword>
<dbReference type="OrthoDB" id="949965at2"/>
<dbReference type="EMBL" id="SMFL01000001">
    <property type="protein sequence ID" value="TDE18067.1"/>
    <property type="molecule type" value="Genomic_DNA"/>
</dbReference>
<sequence>MLTANPWVAYVSIVTPLLSVYYLLVGFTYYRHDLKARISRWKSPPVQATGFSFKPKQAENEYLEDPVRFDSEPITPTVNAQEGIESQEPWENEGMMQQLEALSLHLKQAIEEAHNKQYSKEEVILLTQMTFKEYPAIYGTPFQLSVNHLIEAELAKYGSIHLNSEDRLRMWNQVD</sequence>
<comment type="caution">
    <text evidence="2">The sequence shown here is derived from an EMBL/GenBank/DDBJ whole genome shotgun (WGS) entry which is preliminary data.</text>
</comment>
<name>A0A4R5DW19_9BACT</name>
<keyword evidence="3" id="KW-1185">Reference proteome</keyword>
<gene>
    <name evidence="2" type="ORF">E0F88_00500</name>
</gene>
<keyword evidence="1" id="KW-1133">Transmembrane helix</keyword>